<comment type="caution">
    <text evidence="1">The sequence shown here is derived from an EMBL/GenBank/DDBJ whole genome shotgun (WGS) entry which is preliminary data.</text>
</comment>
<organism evidence="1 2">
    <name type="scientific">Adiantum capillus-veneris</name>
    <name type="common">Maidenhair fern</name>
    <dbReference type="NCBI Taxonomy" id="13818"/>
    <lineage>
        <taxon>Eukaryota</taxon>
        <taxon>Viridiplantae</taxon>
        <taxon>Streptophyta</taxon>
        <taxon>Embryophyta</taxon>
        <taxon>Tracheophyta</taxon>
        <taxon>Polypodiopsida</taxon>
        <taxon>Polypodiidae</taxon>
        <taxon>Polypodiales</taxon>
        <taxon>Pteridineae</taxon>
        <taxon>Pteridaceae</taxon>
        <taxon>Vittarioideae</taxon>
        <taxon>Adiantum</taxon>
    </lineage>
</organism>
<reference evidence="1" key="1">
    <citation type="submission" date="2021-01" db="EMBL/GenBank/DDBJ databases">
        <title>Adiantum capillus-veneris genome.</title>
        <authorList>
            <person name="Fang Y."/>
            <person name="Liao Q."/>
        </authorList>
    </citation>
    <scope>NUCLEOTIDE SEQUENCE</scope>
    <source>
        <strain evidence="1">H3</strain>
        <tissue evidence="1">Leaf</tissue>
    </source>
</reference>
<name>A0A9D4VBH2_ADICA</name>
<accession>A0A9D4VBH2</accession>
<sequence length="425" mass="46478">MPILGVFSRYEEVLLLRHRRTSSCRLNAAKRFLQIARGSYCKAVYKAKPATAKEVKMEREAEIKARHERRRLAMQDSTIASTPAAYSDDVIAAADPITVRSGAGDNPAEVSQSESQQSFFVSGVDTSGPAAALDVVAASVPIDDLVPVIRELAGDDPAELDQYSENQQSILVASEGASGRTTSTSGLDNEVADLSMTVREGGDDAAEINLYSEIQQSNFVPRVDISEAVDGTEHIPRAKQALEESVWQCIYAVFSYEEDSSVKYHLQDLMDMDEETLPLFATTLGVDDVNRDPTDVKILRNNIVKELSSRNQLVTSTSSDKAGAVRRLSMAHLTNVVEAELAKLLIFYMAVPGSRGSEIRQIRSAKAFVEACSEMFVEAMEGSAAPVYEPRTTFRALNLAAAMLDRLCQRPGSPLFTRGRISRRG</sequence>
<evidence type="ECO:0000313" key="1">
    <source>
        <dbReference type="EMBL" id="KAI5082985.1"/>
    </source>
</evidence>
<dbReference type="EMBL" id="JABFUD020000002">
    <property type="protein sequence ID" value="KAI5082985.1"/>
    <property type="molecule type" value="Genomic_DNA"/>
</dbReference>
<protein>
    <submittedName>
        <fullName evidence="1">Uncharacterized protein</fullName>
    </submittedName>
</protein>
<proteinExistence type="predicted"/>
<dbReference type="Proteomes" id="UP000886520">
    <property type="component" value="Chromosome 3"/>
</dbReference>
<gene>
    <name evidence="1" type="ORF">GOP47_0002728</name>
</gene>
<keyword evidence="2" id="KW-1185">Reference proteome</keyword>
<evidence type="ECO:0000313" key="2">
    <source>
        <dbReference type="Proteomes" id="UP000886520"/>
    </source>
</evidence>
<dbReference type="AlphaFoldDB" id="A0A9D4VBH2"/>